<feature type="domain" description="HTH marR-type" evidence="1">
    <location>
        <begin position="16"/>
        <end position="158"/>
    </location>
</feature>
<gene>
    <name evidence="2" type="ORF">BDK89_4021</name>
</gene>
<accession>A0A4R7I466</accession>
<dbReference type="GO" id="GO:0003700">
    <property type="term" value="F:DNA-binding transcription factor activity"/>
    <property type="evidence" value="ECO:0007669"/>
    <property type="project" value="InterPro"/>
</dbReference>
<dbReference type="SMART" id="SM00347">
    <property type="entry name" value="HTH_MARR"/>
    <property type="match status" value="2"/>
</dbReference>
<name>A0A4R7I466_9ACTN</name>
<organism evidence="2 3">
    <name type="scientific">Ilumatobacter fluminis</name>
    <dbReference type="NCBI Taxonomy" id="467091"/>
    <lineage>
        <taxon>Bacteria</taxon>
        <taxon>Bacillati</taxon>
        <taxon>Actinomycetota</taxon>
        <taxon>Acidimicrobiia</taxon>
        <taxon>Acidimicrobiales</taxon>
        <taxon>Ilumatobacteraceae</taxon>
        <taxon>Ilumatobacter</taxon>
    </lineage>
</organism>
<dbReference type="PANTHER" id="PTHR33164">
    <property type="entry name" value="TRANSCRIPTIONAL REGULATOR, MARR FAMILY"/>
    <property type="match status" value="1"/>
</dbReference>
<evidence type="ECO:0000313" key="2">
    <source>
        <dbReference type="EMBL" id="TDT18401.1"/>
    </source>
</evidence>
<reference evidence="2 3" key="1">
    <citation type="submission" date="2019-03" db="EMBL/GenBank/DDBJ databases">
        <title>Sequencing the genomes of 1000 actinobacteria strains.</title>
        <authorList>
            <person name="Klenk H.-P."/>
        </authorList>
    </citation>
    <scope>NUCLEOTIDE SEQUENCE [LARGE SCALE GENOMIC DNA]</scope>
    <source>
        <strain evidence="2 3">DSM 18936</strain>
    </source>
</reference>
<dbReference type="Gene3D" id="1.10.10.10">
    <property type="entry name" value="Winged helix-like DNA-binding domain superfamily/Winged helix DNA-binding domain"/>
    <property type="match status" value="2"/>
</dbReference>
<dbReference type="Proteomes" id="UP000294558">
    <property type="component" value="Unassembled WGS sequence"/>
</dbReference>
<dbReference type="InterPro" id="IPR036390">
    <property type="entry name" value="WH_DNA-bd_sf"/>
</dbReference>
<proteinExistence type="predicted"/>
<sequence length="277" mass="29515">MPSAQSYPPTTAVVEATRLLSLLNRYSIELTDAVGTVPGVDEPGNGETLALVELFRSGPISSNDLAERSGLSRRDTNRLVKTLDTHGLIERVPSESDRRVLLVGLTPAGRRQRTKFVRSLTTFFDRTAELATTIVDAFGLDDEPELRPVGDLTDALSAAAAVAGAGVAISDALDDGESSPRRRSAMALILIGTGEVQRPSELAERLGYTSGGMAHVLDELERSGWIERRYGTLPDDRRASIVSLTDEGSRWVAASCTAVLESAPAVAPVFAALSARV</sequence>
<dbReference type="InterPro" id="IPR036388">
    <property type="entry name" value="WH-like_DNA-bd_sf"/>
</dbReference>
<comment type="caution">
    <text evidence="2">The sequence shown here is derived from an EMBL/GenBank/DDBJ whole genome shotgun (WGS) entry which is preliminary data.</text>
</comment>
<dbReference type="InterPro" id="IPR000835">
    <property type="entry name" value="HTH_MarR-typ"/>
</dbReference>
<dbReference type="AlphaFoldDB" id="A0A4R7I466"/>
<dbReference type="RefSeq" id="WP_133870622.1">
    <property type="nucleotide sequence ID" value="NZ_SOAU01000001.1"/>
</dbReference>
<dbReference type="SUPFAM" id="SSF46785">
    <property type="entry name" value="Winged helix' DNA-binding domain"/>
    <property type="match status" value="2"/>
</dbReference>
<feature type="domain" description="HTH marR-type" evidence="1">
    <location>
        <begin position="149"/>
        <end position="277"/>
    </location>
</feature>
<dbReference type="InterPro" id="IPR039422">
    <property type="entry name" value="MarR/SlyA-like"/>
</dbReference>
<keyword evidence="3" id="KW-1185">Reference proteome</keyword>
<dbReference type="EMBL" id="SOAU01000001">
    <property type="protein sequence ID" value="TDT18401.1"/>
    <property type="molecule type" value="Genomic_DNA"/>
</dbReference>
<evidence type="ECO:0000313" key="3">
    <source>
        <dbReference type="Proteomes" id="UP000294558"/>
    </source>
</evidence>
<dbReference type="GO" id="GO:0006950">
    <property type="term" value="P:response to stress"/>
    <property type="evidence" value="ECO:0007669"/>
    <property type="project" value="TreeGrafter"/>
</dbReference>
<dbReference type="Pfam" id="PF01047">
    <property type="entry name" value="MarR"/>
    <property type="match status" value="2"/>
</dbReference>
<dbReference type="PROSITE" id="PS50995">
    <property type="entry name" value="HTH_MARR_2"/>
    <property type="match status" value="2"/>
</dbReference>
<dbReference type="PANTHER" id="PTHR33164:SF43">
    <property type="entry name" value="HTH-TYPE TRANSCRIPTIONAL REPRESSOR YETL"/>
    <property type="match status" value="1"/>
</dbReference>
<protein>
    <submittedName>
        <fullName evidence="2">MarR family protein</fullName>
    </submittedName>
</protein>
<evidence type="ECO:0000259" key="1">
    <source>
        <dbReference type="PROSITE" id="PS50995"/>
    </source>
</evidence>
<dbReference type="OrthoDB" id="162531at2"/>